<name>A0A0F9ACC4_9ZZZZ</name>
<feature type="non-terminal residue" evidence="2">
    <location>
        <position position="1"/>
    </location>
</feature>
<feature type="domain" description="Ice-binding protein C-terminal" evidence="1">
    <location>
        <begin position="147"/>
        <end position="168"/>
    </location>
</feature>
<gene>
    <name evidence="2" type="ORF">LCGC14_2589520</name>
</gene>
<dbReference type="Pfam" id="PF07589">
    <property type="entry name" value="PEP-CTERM"/>
    <property type="match status" value="1"/>
</dbReference>
<protein>
    <recommendedName>
        <fullName evidence="1">Ice-binding protein C-terminal domain-containing protein</fullName>
    </recommendedName>
</protein>
<comment type="caution">
    <text evidence="2">The sequence shown here is derived from an EMBL/GenBank/DDBJ whole genome shotgun (WGS) entry which is preliminary data.</text>
</comment>
<dbReference type="NCBIfam" id="TIGR02595">
    <property type="entry name" value="PEP_CTERM"/>
    <property type="match status" value="1"/>
</dbReference>
<dbReference type="InterPro" id="IPR013424">
    <property type="entry name" value="Ice-binding_C"/>
</dbReference>
<evidence type="ECO:0000259" key="1">
    <source>
        <dbReference type="Pfam" id="PF07589"/>
    </source>
</evidence>
<evidence type="ECO:0000313" key="2">
    <source>
        <dbReference type="EMBL" id="KKL07090.1"/>
    </source>
</evidence>
<dbReference type="EMBL" id="LAZR01043434">
    <property type="protein sequence ID" value="KKL07090.1"/>
    <property type="molecule type" value="Genomic_DNA"/>
</dbReference>
<dbReference type="AlphaFoldDB" id="A0A0F9ACC4"/>
<reference evidence="2" key="1">
    <citation type="journal article" date="2015" name="Nature">
        <title>Complex archaea that bridge the gap between prokaryotes and eukaryotes.</title>
        <authorList>
            <person name="Spang A."/>
            <person name="Saw J.H."/>
            <person name="Jorgensen S.L."/>
            <person name="Zaremba-Niedzwiedzka K."/>
            <person name="Martijn J."/>
            <person name="Lind A.E."/>
            <person name="van Eijk R."/>
            <person name="Schleper C."/>
            <person name="Guy L."/>
            <person name="Ettema T.J."/>
        </authorList>
    </citation>
    <scope>NUCLEOTIDE SEQUENCE</scope>
</reference>
<sequence length="169" mass="17621">WTQGTGMVGLGDLTGVGDAASFAYAISGDGSVIVGGSDDRSFKWTQADAMVSLGDVSAGSNFSQANAVSYDGSVIVGKLEADYGNKAFIWQSGQGMRLLEDMLTDDCGLDLTDWWLIEATGISDDGEVIVGNGVNPLGETEAFRAVIPEPAALSLLAVGGLGLLRRRRR</sequence>
<organism evidence="2">
    <name type="scientific">marine sediment metagenome</name>
    <dbReference type="NCBI Taxonomy" id="412755"/>
    <lineage>
        <taxon>unclassified sequences</taxon>
        <taxon>metagenomes</taxon>
        <taxon>ecological metagenomes</taxon>
    </lineage>
</organism>
<accession>A0A0F9ACC4</accession>
<proteinExistence type="predicted"/>